<dbReference type="Pfam" id="PF00535">
    <property type="entry name" value="Glycos_transf_2"/>
    <property type="match status" value="1"/>
</dbReference>
<name>A0A930VLA7_9ACTN</name>
<evidence type="ECO:0000313" key="3">
    <source>
        <dbReference type="Proteomes" id="UP000660668"/>
    </source>
</evidence>
<protein>
    <submittedName>
        <fullName evidence="2">Glycosyltransferase</fullName>
    </submittedName>
</protein>
<sequence length="579" mass="61672">MREVTDPGLPKAVREFLDQGGKHVVLATAQAPVVDGALPLPDPARAGRYARVLVAVADRADLRAAVVPWAVRAPVVALWVGALASSPGLLPRPEWPPLVAFRTQPVGEGYLVVARFAQPVRAANVVSELARVSVWPAPQAAGGLVVDDGSGPGGPVEERDVPPDVVLGDAVHLVDPVHPVHPVHPVTGRAAYSTGVPALTESLDERVFNPTGFVADVDGPVQPLESLVGSWPGGRRPDEAVVRGLRGARGVRGSWQRPEDAAFVVSLAMSGVPVSLASVSPAVAASIDADLLAALVAPVDLDDVVAREEHSIVLRRAAMRAHSSAAWRRRMAALAGVRVAGEPTVSVVLATRRPEMLAFALRQVRKQRGVDLQLVLAPHGFSADPDVVRASGLDRVVVRPHEESVPFGDVLADATSAADGDLVLKMDDDDWYGPDFVTDLLMARAYSGAQMVGTSAEFHYLVPKETTVRRGHKAELYAHFVAGGTILVERGLLREVGSFRSVRKYVDAQLLRAVVRTGAAIYRTHGLGYLLRRNAAGHTWQVDMDYLLDPVRTADVRPGFAPSRLLTYDPSELPTHAAG</sequence>
<dbReference type="AlphaFoldDB" id="A0A930VLA7"/>
<dbReference type="InterPro" id="IPR029044">
    <property type="entry name" value="Nucleotide-diphossugar_trans"/>
</dbReference>
<dbReference type="Proteomes" id="UP000660668">
    <property type="component" value="Unassembled WGS sequence"/>
</dbReference>
<organism evidence="2 3">
    <name type="scientific">Nocardioides agariphilus</name>
    <dbReference type="NCBI Taxonomy" id="433664"/>
    <lineage>
        <taxon>Bacteria</taxon>
        <taxon>Bacillati</taxon>
        <taxon>Actinomycetota</taxon>
        <taxon>Actinomycetes</taxon>
        <taxon>Propionibacteriales</taxon>
        <taxon>Nocardioidaceae</taxon>
        <taxon>Nocardioides</taxon>
    </lineage>
</organism>
<evidence type="ECO:0000259" key="1">
    <source>
        <dbReference type="Pfam" id="PF00535"/>
    </source>
</evidence>
<accession>A0A930VLA7</accession>
<feature type="domain" description="Glycosyltransferase 2-like" evidence="1">
    <location>
        <begin position="350"/>
        <end position="507"/>
    </location>
</feature>
<dbReference type="Gene3D" id="3.90.550.10">
    <property type="entry name" value="Spore Coat Polysaccharide Biosynthesis Protein SpsA, Chain A"/>
    <property type="match status" value="1"/>
</dbReference>
<gene>
    <name evidence="2" type="ORF">ISU10_07970</name>
</gene>
<dbReference type="CDD" id="cd00761">
    <property type="entry name" value="Glyco_tranf_GTA_type"/>
    <property type="match status" value="1"/>
</dbReference>
<keyword evidence="3" id="KW-1185">Reference proteome</keyword>
<dbReference type="EMBL" id="JADKPO010000008">
    <property type="protein sequence ID" value="MBF4767701.1"/>
    <property type="molecule type" value="Genomic_DNA"/>
</dbReference>
<dbReference type="RefSeq" id="WP_194695840.1">
    <property type="nucleotide sequence ID" value="NZ_JADKPO010000008.1"/>
</dbReference>
<reference evidence="2" key="1">
    <citation type="submission" date="2020-11" db="EMBL/GenBank/DDBJ databases">
        <title>Nocardioides cynanchi sp. nov., isolated from soil of rhizosphere of Cynanchum wilfordii.</title>
        <authorList>
            <person name="Lee J.-S."/>
            <person name="Suh M.K."/>
            <person name="Kim J.-S."/>
        </authorList>
    </citation>
    <scope>NUCLEOTIDE SEQUENCE</scope>
    <source>
        <strain evidence="2">KCTC 19276</strain>
    </source>
</reference>
<comment type="caution">
    <text evidence="2">The sequence shown here is derived from an EMBL/GenBank/DDBJ whole genome shotgun (WGS) entry which is preliminary data.</text>
</comment>
<dbReference type="SUPFAM" id="SSF53448">
    <property type="entry name" value="Nucleotide-diphospho-sugar transferases"/>
    <property type="match status" value="1"/>
</dbReference>
<dbReference type="InterPro" id="IPR001173">
    <property type="entry name" value="Glyco_trans_2-like"/>
</dbReference>
<evidence type="ECO:0000313" key="2">
    <source>
        <dbReference type="EMBL" id="MBF4767701.1"/>
    </source>
</evidence>
<proteinExistence type="predicted"/>